<keyword evidence="4" id="KW-0804">Transcription</keyword>
<dbReference type="InterPro" id="IPR058245">
    <property type="entry name" value="NreC/VraR/RcsB-like_REC"/>
</dbReference>
<proteinExistence type="predicted"/>
<dbReference type="SUPFAM" id="SSF52172">
    <property type="entry name" value="CheY-like"/>
    <property type="match status" value="1"/>
</dbReference>
<dbReference type="Gene3D" id="1.10.10.10">
    <property type="entry name" value="Winged helix-like DNA-binding domain superfamily/Winged helix DNA-binding domain"/>
    <property type="match status" value="1"/>
</dbReference>
<dbReference type="PANTHER" id="PTHR43214">
    <property type="entry name" value="TWO-COMPONENT RESPONSE REGULATOR"/>
    <property type="match status" value="1"/>
</dbReference>
<dbReference type="InterPro" id="IPR016032">
    <property type="entry name" value="Sig_transdc_resp-reg_C-effctor"/>
</dbReference>
<dbReference type="GO" id="GO:0006355">
    <property type="term" value="P:regulation of DNA-templated transcription"/>
    <property type="evidence" value="ECO:0007669"/>
    <property type="project" value="InterPro"/>
</dbReference>
<gene>
    <name evidence="8" type="ORF">FPE01S_01_13890</name>
</gene>
<keyword evidence="3" id="KW-0238">DNA-binding</keyword>
<dbReference type="PROSITE" id="PS50043">
    <property type="entry name" value="HTH_LUXR_2"/>
    <property type="match status" value="1"/>
</dbReference>
<dbReference type="CDD" id="cd17535">
    <property type="entry name" value="REC_NarL-like"/>
    <property type="match status" value="1"/>
</dbReference>
<evidence type="ECO:0000259" key="6">
    <source>
        <dbReference type="PROSITE" id="PS50043"/>
    </source>
</evidence>
<evidence type="ECO:0000313" key="8">
    <source>
        <dbReference type="EMBL" id="GAO42374.1"/>
    </source>
</evidence>
<dbReference type="Proteomes" id="UP000033121">
    <property type="component" value="Unassembled WGS sequence"/>
</dbReference>
<dbReference type="CDD" id="cd06170">
    <property type="entry name" value="LuxR_C_like"/>
    <property type="match status" value="1"/>
</dbReference>
<sequence>MIHYVAVIDDHILIRRGIASIINDLPGFQVILEADNGKDFIDRIPGSPHLPDIILLDVNMPVMNGYDTMDWLGEFLPEARVLGLSMLESDLASIRLLKKGARGFLPKVSQPWEFQKALIQLKDEGYYTAAPPKDAPCLSEKELTFLKHAASDLTYKEIADRMNIGIRTVDSYRERLFEKLTVLNRTGLVLYAIKNGIVMV</sequence>
<dbReference type="InterPro" id="IPR039420">
    <property type="entry name" value="WalR-like"/>
</dbReference>
<keyword evidence="2" id="KW-0805">Transcription regulation</keyword>
<keyword evidence="9" id="KW-1185">Reference proteome</keyword>
<name>A0A0E9MXQ8_9BACT</name>
<keyword evidence="1 5" id="KW-0597">Phosphoprotein</keyword>
<evidence type="ECO:0000256" key="1">
    <source>
        <dbReference type="ARBA" id="ARBA00022553"/>
    </source>
</evidence>
<dbReference type="Gene3D" id="3.40.50.2300">
    <property type="match status" value="1"/>
</dbReference>
<dbReference type="RefSeq" id="WP_046368079.1">
    <property type="nucleotide sequence ID" value="NZ_BBWV01000001.1"/>
</dbReference>
<dbReference type="InterPro" id="IPR000792">
    <property type="entry name" value="Tscrpt_reg_LuxR_C"/>
</dbReference>
<feature type="domain" description="HTH luxR-type" evidence="6">
    <location>
        <begin position="131"/>
        <end position="196"/>
    </location>
</feature>
<comment type="caution">
    <text evidence="8">The sequence shown here is derived from an EMBL/GenBank/DDBJ whole genome shotgun (WGS) entry which is preliminary data.</text>
</comment>
<dbReference type="SMART" id="SM00421">
    <property type="entry name" value="HTH_LUXR"/>
    <property type="match status" value="1"/>
</dbReference>
<dbReference type="SMART" id="SM00448">
    <property type="entry name" value="REC"/>
    <property type="match status" value="1"/>
</dbReference>
<dbReference type="SUPFAM" id="SSF46894">
    <property type="entry name" value="C-terminal effector domain of the bipartite response regulators"/>
    <property type="match status" value="1"/>
</dbReference>
<accession>A0A0E9MXQ8</accession>
<reference evidence="8 9" key="1">
    <citation type="submission" date="2015-04" db="EMBL/GenBank/DDBJ databases">
        <title>Whole genome shotgun sequence of Flavihumibacter petaseus NBRC 106054.</title>
        <authorList>
            <person name="Miyazawa S."/>
            <person name="Hosoyama A."/>
            <person name="Hashimoto M."/>
            <person name="Noguchi M."/>
            <person name="Tsuchikane K."/>
            <person name="Ohji S."/>
            <person name="Yamazoe A."/>
            <person name="Ichikawa N."/>
            <person name="Kimura A."/>
            <person name="Fujita N."/>
        </authorList>
    </citation>
    <scope>NUCLEOTIDE SEQUENCE [LARGE SCALE GENOMIC DNA]</scope>
    <source>
        <strain evidence="8 9">NBRC 106054</strain>
    </source>
</reference>
<organism evidence="8 9">
    <name type="scientific">Flavihumibacter petaseus NBRC 106054</name>
    <dbReference type="NCBI Taxonomy" id="1220578"/>
    <lineage>
        <taxon>Bacteria</taxon>
        <taxon>Pseudomonadati</taxon>
        <taxon>Bacteroidota</taxon>
        <taxon>Chitinophagia</taxon>
        <taxon>Chitinophagales</taxon>
        <taxon>Chitinophagaceae</taxon>
        <taxon>Flavihumibacter</taxon>
    </lineage>
</organism>
<dbReference type="STRING" id="1220578.FPE01S_01_13890"/>
<dbReference type="GO" id="GO:0000160">
    <property type="term" value="P:phosphorelay signal transduction system"/>
    <property type="evidence" value="ECO:0007669"/>
    <property type="project" value="InterPro"/>
</dbReference>
<feature type="modified residue" description="4-aspartylphosphate" evidence="5">
    <location>
        <position position="57"/>
    </location>
</feature>
<dbReference type="PANTHER" id="PTHR43214:SF41">
    <property type="entry name" value="NITRATE_NITRITE RESPONSE REGULATOR PROTEIN NARP"/>
    <property type="match status" value="1"/>
</dbReference>
<dbReference type="EMBL" id="BBWV01000001">
    <property type="protein sequence ID" value="GAO42374.1"/>
    <property type="molecule type" value="Genomic_DNA"/>
</dbReference>
<evidence type="ECO:0000256" key="5">
    <source>
        <dbReference type="PROSITE-ProRule" id="PRU00169"/>
    </source>
</evidence>
<dbReference type="InterPro" id="IPR001789">
    <property type="entry name" value="Sig_transdc_resp-reg_receiver"/>
</dbReference>
<dbReference type="InterPro" id="IPR036388">
    <property type="entry name" value="WH-like_DNA-bd_sf"/>
</dbReference>
<evidence type="ECO:0000256" key="3">
    <source>
        <dbReference type="ARBA" id="ARBA00023125"/>
    </source>
</evidence>
<dbReference type="Pfam" id="PF00196">
    <property type="entry name" value="GerE"/>
    <property type="match status" value="1"/>
</dbReference>
<protein>
    <submittedName>
        <fullName evidence="8">Putative two-component response regulator</fullName>
    </submittedName>
</protein>
<dbReference type="OrthoDB" id="9797341at2"/>
<dbReference type="InterPro" id="IPR011006">
    <property type="entry name" value="CheY-like_superfamily"/>
</dbReference>
<dbReference type="PROSITE" id="PS00622">
    <property type="entry name" value="HTH_LUXR_1"/>
    <property type="match status" value="1"/>
</dbReference>
<evidence type="ECO:0000256" key="4">
    <source>
        <dbReference type="ARBA" id="ARBA00023163"/>
    </source>
</evidence>
<dbReference type="Pfam" id="PF00072">
    <property type="entry name" value="Response_reg"/>
    <property type="match status" value="1"/>
</dbReference>
<evidence type="ECO:0000259" key="7">
    <source>
        <dbReference type="PROSITE" id="PS50110"/>
    </source>
</evidence>
<dbReference type="PROSITE" id="PS50110">
    <property type="entry name" value="RESPONSE_REGULATORY"/>
    <property type="match status" value="1"/>
</dbReference>
<dbReference type="GO" id="GO:0003677">
    <property type="term" value="F:DNA binding"/>
    <property type="evidence" value="ECO:0007669"/>
    <property type="project" value="UniProtKB-KW"/>
</dbReference>
<evidence type="ECO:0000256" key="2">
    <source>
        <dbReference type="ARBA" id="ARBA00023015"/>
    </source>
</evidence>
<dbReference type="AlphaFoldDB" id="A0A0E9MXQ8"/>
<evidence type="ECO:0000313" key="9">
    <source>
        <dbReference type="Proteomes" id="UP000033121"/>
    </source>
</evidence>
<feature type="domain" description="Response regulatory" evidence="7">
    <location>
        <begin position="4"/>
        <end position="122"/>
    </location>
</feature>